<protein>
    <submittedName>
        <fullName evidence="4">Ribonuclease inhibitor</fullName>
    </submittedName>
</protein>
<evidence type="ECO:0000313" key="5">
    <source>
        <dbReference type="Proteomes" id="UP000480178"/>
    </source>
</evidence>
<reference evidence="4 5" key="1">
    <citation type="submission" date="2020-01" db="EMBL/GenBank/DDBJ databases">
        <authorList>
            <person name="Kim M.K."/>
        </authorList>
    </citation>
    <scope>NUCLEOTIDE SEQUENCE [LARGE SCALE GENOMIC DNA]</scope>
    <source>
        <strain evidence="4 5">172606-1</strain>
    </source>
</reference>
<dbReference type="PANTHER" id="PTHR35889:SF3">
    <property type="entry name" value="F-BOX DOMAIN-CONTAINING PROTEIN"/>
    <property type="match status" value="1"/>
</dbReference>
<dbReference type="SUPFAM" id="SSF52047">
    <property type="entry name" value="RNI-like"/>
    <property type="match status" value="1"/>
</dbReference>
<keyword evidence="1" id="KW-0812">Transmembrane</keyword>
<dbReference type="InterPro" id="IPR032675">
    <property type="entry name" value="LRR_dom_sf"/>
</dbReference>
<dbReference type="SUPFAM" id="SSF46626">
    <property type="entry name" value="Cytochrome c"/>
    <property type="match status" value="1"/>
</dbReference>
<dbReference type="RefSeq" id="WP_162442068.1">
    <property type="nucleotide sequence ID" value="NZ_CP048222.1"/>
</dbReference>
<evidence type="ECO:0000256" key="1">
    <source>
        <dbReference type="SAM" id="Phobius"/>
    </source>
</evidence>
<keyword evidence="1" id="KW-1133">Transmembrane helix</keyword>
<feature type="transmembrane region" description="Helical" evidence="1">
    <location>
        <begin position="65"/>
        <end position="87"/>
    </location>
</feature>
<dbReference type="Gene3D" id="3.80.10.10">
    <property type="entry name" value="Ribonuclease Inhibitor"/>
    <property type="match status" value="1"/>
</dbReference>
<dbReference type="Pfam" id="PF07635">
    <property type="entry name" value="PSCyt1"/>
    <property type="match status" value="1"/>
</dbReference>
<dbReference type="PANTHER" id="PTHR35889">
    <property type="entry name" value="CYCLOINULO-OLIGOSACCHARIDE FRUCTANOTRANSFERASE-RELATED"/>
    <property type="match status" value="1"/>
</dbReference>
<proteinExistence type="predicted"/>
<sequence>MPLFMFVVSNTAFAAEAASEEPSAFLLFLGRFHPLFVHLPIGFLIIAFLLECFSRLQRFHEVRHATSLVLLLGTISAVAAALLGYFLSFEGGYDEDALFWHQWFGIGVAVTAAIAYYLKIRSEGKVNMARKAYIPALSVSMVSLMAAGHLGGNLTHGSEYLTQYMPGPLRTLAGLPVQTKTVAKPITNIQEAVLYTDIVHPIFEERCISCHNPEKKKGDLLMHNFADLMKGGEDGKVLVAGKSAESSLYKHITLPLEHDDHMPPKGKKQLTKAQIELIRWWIDEGASPDKKVAQAKIDEPVKEALAKMGVSSEDEGKPTGIFAKQVAPANAASIATLKKAGFMVMSISQDNHYLQVKFTAAENTFGAEQIKNLLTVAQQVAWLDLSDAKLTPEGLKDLSKLPNLTRLRMDKTNITDEYLAHLKGLPNLEYLNLYNTQVSDKGLAQLASLKNLKTLYLWQTQVSPEGVQNLQKQIPGLVANTGWVEKDTISTAQKNSQVKVVSQKK</sequence>
<keyword evidence="5" id="KW-1185">Reference proteome</keyword>
<feature type="domain" description="Cytochrome C Planctomycete-type" evidence="2">
    <location>
        <begin position="207"/>
        <end position="266"/>
    </location>
</feature>
<gene>
    <name evidence="4" type="ORF">GXP67_04575</name>
</gene>
<keyword evidence="1" id="KW-0472">Membrane</keyword>
<evidence type="ECO:0000259" key="3">
    <source>
        <dbReference type="Pfam" id="PF09990"/>
    </source>
</evidence>
<dbReference type="GO" id="GO:0020037">
    <property type="term" value="F:heme binding"/>
    <property type="evidence" value="ECO:0007669"/>
    <property type="project" value="InterPro"/>
</dbReference>
<organism evidence="4 5">
    <name type="scientific">Rhodocytophaga rosea</name>
    <dbReference type="NCBI Taxonomy" id="2704465"/>
    <lineage>
        <taxon>Bacteria</taxon>
        <taxon>Pseudomonadati</taxon>
        <taxon>Bacteroidota</taxon>
        <taxon>Cytophagia</taxon>
        <taxon>Cytophagales</taxon>
        <taxon>Rhodocytophagaceae</taxon>
        <taxon>Rhodocytophaga</taxon>
    </lineage>
</organism>
<feature type="transmembrane region" description="Helical" evidence="1">
    <location>
        <begin position="35"/>
        <end position="53"/>
    </location>
</feature>
<dbReference type="Pfam" id="PF09990">
    <property type="entry name" value="DUF2231"/>
    <property type="match status" value="1"/>
</dbReference>
<dbReference type="AlphaFoldDB" id="A0A6C0GDE5"/>
<evidence type="ECO:0000259" key="2">
    <source>
        <dbReference type="Pfam" id="PF07635"/>
    </source>
</evidence>
<dbReference type="EMBL" id="CP048222">
    <property type="protein sequence ID" value="QHT65995.1"/>
    <property type="molecule type" value="Genomic_DNA"/>
</dbReference>
<feature type="domain" description="DUF2231" evidence="3">
    <location>
        <begin position="32"/>
        <end position="155"/>
    </location>
</feature>
<evidence type="ECO:0000313" key="4">
    <source>
        <dbReference type="EMBL" id="QHT65995.1"/>
    </source>
</evidence>
<feature type="transmembrane region" description="Helical" evidence="1">
    <location>
        <begin position="99"/>
        <end position="120"/>
    </location>
</feature>
<dbReference type="KEGG" id="rhoz:GXP67_04575"/>
<dbReference type="Proteomes" id="UP000480178">
    <property type="component" value="Chromosome"/>
</dbReference>
<dbReference type="InterPro" id="IPR019251">
    <property type="entry name" value="DUF2231_TM"/>
</dbReference>
<dbReference type="InterPro" id="IPR011429">
    <property type="entry name" value="Cyt_c_Planctomycete-type"/>
</dbReference>
<name>A0A6C0GDE5_9BACT</name>
<dbReference type="InterPro" id="IPR036909">
    <property type="entry name" value="Cyt_c-like_dom_sf"/>
</dbReference>
<feature type="transmembrane region" description="Helical" evidence="1">
    <location>
        <begin position="132"/>
        <end position="152"/>
    </location>
</feature>
<dbReference type="GO" id="GO:0009055">
    <property type="term" value="F:electron transfer activity"/>
    <property type="evidence" value="ECO:0007669"/>
    <property type="project" value="InterPro"/>
</dbReference>
<accession>A0A6C0GDE5</accession>